<evidence type="ECO:0000256" key="2">
    <source>
        <dbReference type="ARBA" id="ARBA00005025"/>
    </source>
</evidence>
<dbReference type="GO" id="GO:0030976">
    <property type="term" value="F:thiamine pyrophosphate binding"/>
    <property type="evidence" value="ECO:0007669"/>
    <property type="project" value="UniProtKB-UniRule"/>
</dbReference>
<dbReference type="Gene3D" id="3.40.50.970">
    <property type="match status" value="2"/>
</dbReference>
<dbReference type="Pfam" id="PF00205">
    <property type="entry name" value="TPP_enzyme_M"/>
    <property type="match status" value="1"/>
</dbReference>
<dbReference type="FunFam" id="3.40.50.1220:FF:000008">
    <property type="entry name" value="Acetolactate synthase"/>
    <property type="match status" value="1"/>
</dbReference>
<dbReference type="GO" id="GO:0005948">
    <property type="term" value="C:acetolactate synthase complex"/>
    <property type="evidence" value="ECO:0007669"/>
    <property type="project" value="TreeGrafter"/>
</dbReference>
<dbReference type="NCBIfam" id="TIGR00118">
    <property type="entry name" value="acolac_lg"/>
    <property type="match status" value="1"/>
</dbReference>
<dbReference type="EC" id="2.2.1.6" evidence="4 14"/>
<dbReference type="Pfam" id="PF02776">
    <property type="entry name" value="TPP_enzyme_N"/>
    <property type="match status" value="1"/>
</dbReference>
<dbReference type="FunFam" id="3.40.50.970:FF:000016">
    <property type="entry name" value="Acetolactate synthase"/>
    <property type="match status" value="1"/>
</dbReference>
<protein>
    <recommendedName>
        <fullName evidence="4 14">Acetolactate synthase</fullName>
        <ecNumber evidence="4 14">2.2.1.6</ecNumber>
    </recommendedName>
</protein>
<dbReference type="Gene3D" id="3.40.50.1220">
    <property type="entry name" value="TPP-binding domain"/>
    <property type="match status" value="1"/>
</dbReference>
<gene>
    <name evidence="19" type="primary">ilvB</name>
    <name evidence="19" type="ORF">OG549_39075</name>
</gene>
<dbReference type="InterPro" id="IPR029061">
    <property type="entry name" value="THDP-binding"/>
</dbReference>
<evidence type="ECO:0000259" key="16">
    <source>
        <dbReference type="Pfam" id="PF00205"/>
    </source>
</evidence>
<accession>A0AAU2VIH7</accession>
<dbReference type="CDD" id="cd02015">
    <property type="entry name" value="TPP_AHAS"/>
    <property type="match status" value="1"/>
</dbReference>
<dbReference type="Pfam" id="PF02775">
    <property type="entry name" value="TPP_enzyme_C"/>
    <property type="match status" value="1"/>
</dbReference>
<reference evidence="19" key="1">
    <citation type="submission" date="2022-10" db="EMBL/GenBank/DDBJ databases">
        <title>The complete genomes of actinobacterial strains from the NBC collection.</title>
        <authorList>
            <person name="Joergensen T.S."/>
            <person name="Alvarez Arevalo M."/>
            <person name="Sterndorff E.B."/>
            <person name="Faurdal D."/>
            <person name="Vuksanovic O."/>
            <person name="Mourched A.-S."/>
            <person name="Charusanti P."/>
            <person name="Shaw S."/>
            <person name="Blin K."/>
            <person name="Weber T."/>
        </authorList>
    </citation>
    <scope>NUCLEOTIDE SEQUENCE</scope>
    <source>
        <strain evidence="19">NBC_00003</strain>
    </source>
</reference>
<dbReference type="PANTHER" id="PTHR18968">
    <property type="entry name" value="THIAMINE PYROPHOSPHATE ENZYMES"/>
    <property type="match status" value="1"/>
</dbReference>
<sequence length="599" mass="63210">MDGAAGDPGAGTGAGALLDALERAGVDTVFGLPGGAILPAYDVLLRSATVRHVLVRHEQGAGHAAEGYARATGRVGVCIATSGPGATNLVTPLANAYMDSTPIVAITGQVPGPLLGTSAFQEVDICRIACPITKRTFQVTRPDDIAPAVDAALRIATEGRPGPVLVDITKDALQGRLRESPAYSGDGRPGHEPHPRARSGIVPEPEQIRQAARLLRQSRCPVVYAGGGTVASSAGTALRELAELLSAPVVTTLMARGALPGTHPLHLGMPGMHGTVPAVLALQHSDLILAVGARFDDRVTGRAETFAPDARVIHVDIDPGEINKLRHADVALLSDAREALIALTAELRGTLPHQRERLNPWWHTLARWRERYPPGISTAPSQSTVSAQTVLQELSAVTPADTLFTTGVGQHQMWAAQFLAINAPRAWITSGGAGTMGFAIPAAMGAKLARPSAPVWAVDGDGSFQMTCQELVTCAMEAIPIKVAVINNATLGMVRQWQDLFYQQRYSATTLDRRLPDIAALARAMGCVGLRCDTPRSIRPALEQAMAIHDAPVVIDFHISTSDMVWPMVPAGASNDDIVIARDTRPDFSDTADPPPLPQ</sequence>
<dbReference type="InterPro" id="IPR012846">
    <property type="entry name" value="Acetolactate_synth_lsu"/>
</dbReference>
<keyword evidence="7 14" id="KW-0808">Transferase</keyword>
<comment type="cofactor">
    <cofactor evidence="14">
        <name>Mg(2+)</name>
        <dbReference type="ChEBI" id="CHEBI:18420"/>
    </cofactor>
    <text evidence="14">Binds 1 Mg(2+) ion per subunit.</text>
</comment>
<evidence type="ECO:0000256" key="12">
    <source>
        <dbReference type="ARBA" id="ARBA00023304"/>
    </source>
</evidence>
<dbReference type="GO" id="GO:0009099">
    <property type="term" value="P:L-valine biosynthetic process"/>
    <property type="evidence" value="ECO:0007669"/>
    <property type="project" value="TreeGrafter"/>
</dbReference>
<evidence type="ECO:0000256" key="11">
    <source>
        <dbReference type="ARBA" id="ARBA00023052"/>
    </source>
</evidence>
<evidence type="ECO:0000259" key="17">
    <source>
        <dbReference type="Pfam" id="PF02775"/>
    </source>
</evidence>
<dbReference type="CDD" id="cd07035">
    <property type="entry name" value="TPP_PYR_POX_like"/>
    <property type="match status" value="1"/>
</dbReference>
<feature type="domain" description="Thiamine pyrophosphate enzyme central" evidence="16">
    <location>
        <begin position="208"/>
        <end position="343"/>
    </location>
</feature>
<feature type="domain" description="Thiamine pyrophosphate enzyme TPP-binding" evidence="17">
    <location>
        <begin position="407"/>
        <end position="557"/>
    </location>
</feature>
<dbReference type="FunFam" id="3.40.50.970:FF:000007">
    <property type="entry name" value="Acetolactate synthase"/>
    <property type="match status" value="1"/>
</dbReference>
<evidence type="ECO:0000313" key="19">
    <source>
        <dbReference type="EMBL" id="WTW66737.1"/>
    </source>
</evidence>
<dbReference type="AlphaFoldDB" id="A0AAU2VIH7"/>
<dbReference type="InterPro" id="IPR045229">
    <property type="entry name" value="TPP_enz"/>
</dbReference>
<dbReference type="InterPro" id="IPR029035">
    <property type="entry name" value="DHS-like_NAD/FAD-binding_dom"/>
</dbReference>
<comment type="cofactor">
    <cofactor evidence="14">
        <name>thiamine diphosphate</name>
        <dbReference type="ChEBI" id="CHEBI:58937"/>
    </cofactor>
    <text evidence="14">Binds 1 thiamine pyrophosphate per subunit.</text>
</comment>
<keyword evidence="5 14" id="KW-0028">Amino-acid biosynthesis</keyword>
<dbReference type="GO" id="GO:0009097">
    <property type="term" value="P:isoleucine biosynthetic process"/>
    <property type="evidence" value="ECO:0007669"/>
    <property type="project" value="TreeGrafter"/>
</dbReference>
<evidence type="ECO:0000256" key="5">
    <source>
        <dbReference type="ARBA" id="ARBA00022605"/>
    </source>
</evidence>
<dbReference type="InterPro" id="IPR039368">
    <property type="entry name" value="AHAS_TPP"/>
</dbReference>
<dbReference type="InterPro" id="IPR000399">
    <property type="entry name" value="TPP-bd_CS"/>
</dbReference>
<keyword evidence="11 14" id="KW-0786">Thiamine pyrophosphate</keyword>
<comment type="similarity">
    <text evidence="3 14">Belongs to the TPP enzyme family.</text>
</comment>
<keyword evidence="8 14" id="KW-0479">Metal-binding</keyword>
<evidence type="ECO:0000256" key="10">
    <source>
        <dbReference type="ARBA" id="ARBA00022842"/>
    </source>
</evidence>
<evidence type="ECO:0000256" key="13">
    <source>
        <dbReference type="ARBA" id="ARBA00048670"/>
    </source>
</evidence>
<evidence type="ECO:0000256" key="1">
    <source>
        <dbReference type="ARBA" id="ARBA00004974"/>
    </source>
</evidence>
<comment type="pathway">
    <text evidence="1 14">Amino-acid biosynthesis; L-isoleucine biosynthesis; L-isoleucine from 2-oxobutanoate: step 1/4.</text>
</comment>
<keyword evidence="9" id="KW-0274">FAD</keyword>
<dbReference type="EMBL" id="CP108318">
    <property type="protein sequence ID" value="WTW66737.1"/>
    <property type="molecule type" value="Genomic_DNA"/>
</dbReference>
<evidence type="ECO:0000256" key="4">
    <source>
        <dbReference type="ARBA" id="ARBA00013145"/>
    </source>
</evidence>
<name>A0AAU2VIH7_9ACTN</name>
<proteinExistence type="inferred from homology"/>
<evidence type="ECO:0000256" key="9">
    <source>
        <dbReference type="ARBA" id="ARBA00022827"/>
    </source>
</evidence>
<evidence type="ECO:0000256" key="14">
    <source>
        <dbReference type="RuleBase" id="RU003591"/>
    </source>
</evidence>
<evidence type="ECO:0000259" key="18">
    <source>
        <dbReference type="Pfam" id="PF02776"/>
    </source>
</evidence>
<evidence type="ECO:0000256" key="3">
    <source>
        <dbReference type="ARBA" id="ARBA00007812"/>
    </source>
</evidence>
<dbReference type="InterPro" id="IPR011766">
    <property type="entry name" value="TPP_enzyme_TPP-bd"/>
</dbReference>
<keyword evidence="6" id="KW-0285">Flavoprotein</keyword>
<dbReference type="PANTHER" id="PTHR18968:SF13">
    <property type="entry name" value="ACETOLACTATE SYNTHASE CATALYTIC SUBUNIT, MITOCHONDRIAL"/>
    <property type="match status" value="1"/>
</dbReference>
<evidence type="ECO:0000256" key="15">
    <source>
        <dbReference type="SAM" id="MobiDB-lite"/>
    </source>
</evidence>
<organism evidence="19">
    <name type="scientific">Streptomyces sp. NBC_00003</name>
    <dbReference type="NCBI Taxonomy" id="2903608"/>
    <lineage>
        <taxon>Bacteria</taxon>
        <taxon>Bacillati</taxon>
        <taxon>Actinomycetota</taxon>
        <taxon>Actinomycetes</taxon>
        <taxon>Kitasatosporales</taxon>
        <taxon>Streptomycetaceae</taxon>
        <taxon>Streptomyces</taxon>
    </lineage>
</organism>
<evidence type="ECO:0000256" key="6">
    <source>
        <dbReference type="ARBA" id="ARBA00022630"/>
    </source>
</evidence>
<keyword evidence="12 14" id="KW-0100">Branched-chain amino acid biosynthesis</keyword>
<dbReference type="GO" id="GO:0050660">
    <property type="term" value="F:flavin adenine dinucleotide binding"/>
    <property type="evidence" value="ECO:0007669"/>
    <property type="project" value="InterPro"/>
</dbReference>
<evidence type="ECO:0000256" key="7">
    <source>
        <dbReference type="ARBA" id="ARBA00022679"/>
    </source>
</evidence>
<dbReference type="InterPro" id="IPR012001">
    <property type="entry name" value="Thiamin_PyroP_enz_TPP-bd_dom"/>
</dbReference>
<dbReference type="InterPro" id="IPR012000">
    <property type="entry name" value="Thiamin_PyroP_enz_cen_dom"/>
</dbReference>
<keyword evidence="10 14" id="KW-0460">Magnesium</keyword>
<comment type="pathway">
    <text evidence="2 14">Amino-acid biosynthesis; L-valine biosynthesis; L-valine from pyruvate: step 1/4.</text>
</comment>
<dbReference type="SUPFAM" id="SSF52518">
    <property type="entry name" value="Thiamin diphosphate-binding fold (THDP-binding)"/>
    <property type="match status" value="2"/>
</dbReference>
<comment type="catalytic activity">
    <reaction evidence="13 14">
        <text>2 pyruvate + H(+) = (2S)-2-acetolactate + CO2</text>
        <dbReference type="Rhea" id="RHEA:25249"/>
        <dbReference type="ChEBI" id="CHEBI:15361"/>
        <dbReference type="ChEBI" id="CHEBI:15378"/>
        <dbReference type="ChEBI" id="CHEBI:16526"/>
        <dbReference type="ChEBI" id="CHEBI:58476"/>
        <dbReference type="EC" id="2.2.1.6"/>
    </reaction>
</comment>
<feature type="region of interest" description="Disordered" evidence="15">
    <location>
        <begin position="179"/>
        <end position="203"/>
    </location>
</feature>
<dbReference type="PROSITE" id="PS00187">
    <property type="entry name" value="TPP_ENZYMES"/>
    <property type="match status" value="1"/>
</dbReference>
<dbReference type="GO" id="GO:0000287">
    <property type="term" value="F:magnesium ion binding"/>
    <property type="evidence" value="ECO:0007669"/>
    <property type="project" value="UniProtKB-UniRule"/>
</dbReference>
<feature type="domain" description="Thiamine pyrophosphate enzyme N-terminal TPP-binding" evidence="18">
    <location>
        <begin position="12"/>
        <end position="126"/>
    </location>
</feature>
<evidence type="ECO:0000256" key="8">
    <source>
        <dbReference type="ARBA" id="ARBA00022723"/>
    </source>
</evidence>
<dbReference type="GO" id="GO:0003984">
    <property type="term" value="F:acetolactate synthase activity"/>
    <property type="evidence" value="ECO:0007669"/>
    <property type="project" value="UniProtKB-EC"/>
</dbReference>
<dbReference type="SUPFAM" id="SSF52467">
    <property type="entry name" value="DHS-like NAD/FAD-binding domain"/>
    <property type="match status" value="1"/>
</dbReference>